<dbReference type="InterPro" id="IPR001245">
    <property type="entry name" value="Ser-Thr/Tyr_kinase_cat_dom"/>
</dbReference>
<evidence type="ECO:0000256" key="2">
    <source>
        <dbReference type="ARBA" id="ARBA00022741"/>
    </source>
</evidence>
<keyword evidence="6" id="KW-1185">Reference proteome</keyword>
<dbReference type="Proteomes" id="UP001434883">
    <property type="component" value="Unassembled WGS sequence"/>
</dbReference>
<keyword evidence="3" id="KW-0067">ATP-binding</keyword>
<dbReference type="SUPFAM" id="SSF56112">
    <property type="entry name" value="Protein kinase-like (PK-like)"/>
    <property type="match status" value="1"/>
</dbReference>
<evidence type="ECO:0000256" key="3">
    <source>
        <dbReference type="ARBA" id="ARBA00022840"/>
    </source>
</evidence>
<accession>A0ABV0Q4B8</accession>
<dbReference type="Gene3D" id="1.10.510.10">
    <property type="entry name" value="Transferase(Phosphotransferase) domain 1"/>
    <property type="match status" value="1"/>
</dbReference>
<evidence type="ECO:0000313" key="5">
    <source>
        <dbReference type="EMBL" id="MEQ2190619.1"/>
    </source>
</evidence>
<reference evidence="5 6" key="1">
    <citation type="submission" date="2021-06" db="EMBL/GenBank/DDBJ databases">
        <authorList>
            <person name="Palmer J.M."/>
        </authorList>
    </citation>
    <scope>NUCLEOTIDE SEQUENCE [LARGE SCALE GENOMIC DNA]</scope>
    <source>
        <strain evidence="5 6">XC_2019</strain>
        <tissue evidence="5">Muscle</tissue>
    </source>
</reference>
<dbReference type="Pfam" id="PF07714">
    <property type="entry name" value="PK_Tyr_Ser-Thr"/>
    <property type="match status" value="1"/>
</dbReference>
<dbReference type="EC" id="2.7.10.1" evidence="1"/>
<dbReference type="InterPro" id="IPR011009">
    <property type="entry name" value="Kinase-like_dom_sf"/>
</dbReference>
<organism evidence="5 6">
    <name type="scientific">Xenoophorus captivus</name>
    <dbReference type="NCBI Taxonomy" id="1517983"/>
    <lineage>
        <taxon>Eukaryota</taxon>
        <taxon>Metazoa</taxon>
        <taxon>Chordata</taxon>
        <taxon>Craniata</taxon>
        <taxon>Vertebrata</taxon>
        <taxon>Euteleostomi</taxon>
        <taxon>Actinopterygii</taxon>
        <taxon>Neopterygii</taxon>
        <taxon>Teleostei</taxon>
        <taxon>Neoteleostei</taxon>
        <taxon>Acanthomorphata</taxon>
        <taxon>Ovalentaria</taxon>
        <taxon>Atherinomorphae</taxon>
        <taxon>Cyprinodontiformes</taxon>
        <taxon>Goodeidae</taxon>
        <taxon>Xenoophorus</taxon>
    </lineage>
</organism>
<protein>
    <recommendedName>
        <fullName evidence="1">receptor protein-tyrosine kinase</fullName>
        <ecNumber evidence="1">2.7.10.1</ecNumber>
    </recommendedName>
</protein>
<dbReference type="PANTHER" id="PTHR24416">
    <property type="entry name" value="TYROSINE-PROTEIN KINASE RECEPTOR"/>
    <property type="match status" value="1"/>
</dbReference>
<evidence type="ECO:0000259" key="4">
    <source>
        <dbReference type="Pfam" id="PF07714"/>
    </source>
</evidence>
<dbReference type="PANTHER" id="PTHR24416:SF91">
    <property type="entry name" value="EPIDERMAL GROWTH FACTOR RECEPTOR"/>
    <property type="match status" value="1"/>
</dbReference>
<name>A0ABV0Q4B8_9TELE</name>
<feature type="domain" description="Serine-threonine/tyrosine-protein kinase catalytic" evidence="4">
    <location>
        <begin position="1"/>
        <end position="60"/>
    </location>
</feature>
<evidence type="ECO:0000256" key="1">
    <source>
        <dbReference type="ARBA" id="ARBA00011902"/>
    </source>
</evidence>
<dbReference type="EMBL" id="JAHRIN010000123">
    <property type="protein sequence ID" value="MEQ2190619.1"/>
    <property type="molecule type" value="Genomic_DNA"/>
</dbReference>
<keyword evidence="2" id="KW-0547">Nucleotide-binding</keyword>
<sequence>MTFGSKPYDGIPANEIASVLERGERLPQPPICTIDVYMIMVKCWMIDPSSRPRFRELVVEFSQMARDPSRYLVIQGDPPSPSDRRFYSRLLSSDEDVVDADEYLLPYKRLNRQNSQPCRTEYMNQAESETRRESYEDLSQGWGPMAETNFSGPEYLNTTQNLLPLVSNDRLDNPDYQTDFPLQTGALTGNGLFLPAAQNLEYLGLGGVLYTPVR</sequence>
<comment type="caution">
    <text evidence="5">The sequence shown here is derived from an EMBL/GenBank/DDBJ whole genome shotgun (WGS) entry which is preliminary data.</text>
</comment>
<dbReference type="InterPro" id="IPR050122">
    <property type="entry name" value="RTK"/>
</dbReference>
<evidence type="ECO:0000313" key="6">
    <source>
        <dbReference type="Proteomes" id="UP001434883"/>
    </source>
</evidence>
<gene>
    <name evidence="5" type="ORF">XENOCAPTIV_002495</name>
</gene>
<proteinExistence type="predicted"/>